<dbReference type="PANTHER" id="PTHR43278:SF2">
    <property type="entry name" value="IRON-SULFUR FLAVOPROTEIN"/>
    <property type="match status" value="1"/>
</dbReference>
<dbReference type="Pfam" id="PF03358">
    <property type="entry name" value="FMN_red"/>
    <property type="match status" value="1"/>
</dbReference>
<name>A0A2A4TBM4_9DELT</name>
<proteinExistence type="predicted"/>
<keyword evidence="2" id="KW-0288">FMN</keyword>
<dbReference type="AlphaFoldDB" id="A0A2A4TBM4"/>
<dbReference type="PANTHER" id="PTHR43278">
    <property type="entry name" value="NAD(P)H-DEPENDENT FMN-CONTAINING OXIDOREDUCTASE YWQN-RELATED"/>
    <property type="match status" value="1"/>
</dbReference>
<evidence type="ECO:0000256" key="1">
    <source>
        <dbReference type="ARBA" id="ARBA00022630"/>
    </source>
</evidence>
<dbReference type="GO" id="GO:0016491">
    <property type="term" value="F:oxidoreductase activity"/>
    <property type="evidence" value="ECO:0007669"/>
    <property type="project" value="InterPro"/>
</dbReference>
<dbReference type="Proteomes" id="UP000218113">
    <property type="component" value="Unassembled WGS sequence"/>
</dbReference>
<dbReference type="Gene3D" id="3.40.50.360">
    <property type="match status" value="1"/>
</dbReference>
<dbReference type="InterPro" id="IPR005025">
    <property type="entry name" value="FMN_Rdtase-like_dom"/>
</dbReference>
<evidence type="ECO:0000313" key="5">
    <source>
        <dbReference type="Proteomes" id="UP000218113"/>
    </source>
</evidence>
<accession>A0A2A4TBM4</accession>
<dbReference type="SUPFAM" id="SSF52218">
    <property type="entry name" value="Flavoproteins"/>
    <property type="match status" value="1"/>
</dbReference>
<evidence type="ECO:0000259" key="3">
    <source>
        <dbReference type="Pfam" id="PF03358"/>
    </source>
</evidence>
<comment type="caution">
    <text evidence="4">The sequence shown here is derived from an EMBL/GenBank/DDBJ whole genome shotgun (WGS) entry which is preliminary data.</text>
</comment>
<feature type="domain" description="NADPH-dependent FMN reductase-like" evidence="3">
    <location>
        <begin position="2"/>
        <end position="108"/>
    </location>
</feature>
<dbReference type="InterPro" id="IPR051796">
    <property type="entry name" value="ISF_SsuE-like"/>
</dbReference>
<gene>
    <name evidence="4" type="ORF">COB67_01010</name>
</gene>
<sequence>MTKVLVINTSLRKKNGNTAALLKPFIEGMEGKGADVELVYTEKLNIKQCRGCFACWFKTPGVCSTLKGDDMKELLDKMCAADYWVFASPVYGGGVCSNMKIFLERTSPLMEPALHEASDPNEPCRHIRRANTGDAKIIFFSTAALTMEQFDPLLLHMEYYVRLVDRDFVGSIVRPMAGVFRRALNKGDINIDDVFNATKQAGEQLITKGEFSPETLKTISRDLVPVGVFRDMYNKNVDQAIANLGKRP</sequence>
<evidence type="ECO:0000313" key="4">
    <source>
        <dbReference type="EMBL" id="PCI30761.1"/>
    </source>
</evidence>
<organism evidence="4 5">
    <name type="scientific">SAR324 cluster bacterium</name>
    <dbReference type="NCBI Taxonomy" id="2024889"/>
    <lineage>
        <taxon>Bacteria</taxon>
        <taxon>Deltaproteobacteria</taxon>
        <taxon>SAR324 cluster</taxon>
    </lineage>
</organism>
<dbReference type="InterPro" id="IPR029039">
    <property type="entry name" value="Flavoprotein-like_sf"/>
</dbReference>
<dbReference type="EMBL" id="NVSR01000002">
    <property type="protein sequence ID" value="PCI30761.1"/>
    <property type="molecule type" value="Genomic_DNA"/>
</dbReference>
<evidence type="ECO:0000256" key="2">
    <source>
        <dbReference type="ARBA" id="ARBA00022643"/>
    </source>
</evidence>
<protein>
    <submittedName>
        <fullName evidence="4">Iron-sulfur protein</fullName>
    </submittedName>
</protein>
<keyword evidence="1" id="KW-0285">Flavoprotein</keyword>
<reference evidence="5" key="1">
    <citation type="submission" date="2017-08" db="EMBL/GenBank/DDBJ databases">
        <title>A dynamic microbial community with high functional redundancy inhabits the cold, oxic subseafloor aquifer.</title>
        <authorList>
            <person name="Tully B.J."/>
            <person name="Wheat C.G."/>
            <person name="Glazer B.T."/>
            <person name="Huber J.A."/>
        </authorList>
    </citation>
    <scope>NUCLEOTIDE SEQUENCE [LARGE SCALE GENOMIC DNA]</scope>
</reference>